<comment type="cofactor">
    <cofactor evidence="1">
        <name>heme</name>
        <dbReference type="ChEBI" id="CHEBI:30413"/>
    </cofactor>
</comment>
<name>A0ABY0HDR7_9PEZI</name>
<dbReference type="Pfam" id="PF00067">
    <property type="entry name" value="p450"/>
    <property type="match status" value="2"/>
</dbReference>
<comment type="caution">
    <text evidence="6">The sequence shown here is derived from an EMBL/GenBank/DDBJ whole genome shotgun (WGS) entry which is preliminary data.</text>
</comment>
<dbReference type="PANTHER" id="PTHR24305">
    <property type="entry name" value="CYTOCHROME P450"/>
    <property type="match status" value="1"/>
</dbReference>
<evidence type="ECO:0000256" key="3">
    <source>
        <dbReference type="ARBA" id="ARBA00022617"/>
    </source>
</evidence>
<dbReference type="InterPro" id="IPR017972">
    <property type="entry name" value="Cyt_P450_CS"/>
</dbReference>
<dbReference type="EMBL" id="QJNS01000044">
    <property type="protein sequence ID" value="RYO91163.1"/>
    <property type="molecule type" value="Genomic_DNA"/>
</dbReference>
<dbReference type="SUPFAM" id="SSF48264">
    <property type="entry name" value="Cytochrome P450"/>
    <property type="match status" value="2"/>
</dbReference>
<dbReference type="PRINTS" id="PR00463">
    <property type="entry name" value="EP450I"/>
</dbReference>
<evidence type="ECO:0000256" key="2">
    <source>
        <dbReference type="ARBA" id="ARBA00010617"/>
    </source>
</evidence>
<protein>
    <recommendedName>
        <fullName evidence="8">Isotrichodermin C-15 hydroxylase</fullName>
    </recommendedName>
</protein>
<evidence type="ECO:0000256" key="4">
    <source>
        <dbReference type="ARBA" id="ARBA00022723"/>
    </source>
</evidence>
<reference evidence="6 7" key="1">
    <citation type="submission" date="2018-06" db="EMBL/GenBank/DDBJ databases">
        <title>Complete Genomes of Monosporascus.</title>
        <authorList>
            <person name="Robinson A.J."/>
            <person name="Natvig D.O."/>
        </authorList>
    </citation>
    <scope>NUCLEOTIDE SEQUENCE [LARGE SCALE GENOMIC DNA]</scope>
    <source>
        <strain evidence="6 7">CBS 609.92</strain>
    </source>
</reference>
<evidence type="ECO:0000313" key="7">
    <source>
        <dbReference type="Proteomes" id="UP000294003"/>
    </source>
</evidence>
<sequence length="774" mass="87445">MAFGESFNCIENGYVFAISVMGNLNRYPLLMAAIRSLPKKWTTSKLSQQQSDFSREKVKRYAMATTKLQKARLTRISRLEKRSEQRDSLSNVSKKVLSGEVSQEEMAAHSSTFVIAGGETTATSMTAITYYLLKSSSSHEKLKREIRSRFNSVEEIDITKSGQMPFLQAVIKEGMRILPANSQGLPRRSPGIEVDGHFVPEGTEFHVSPRAMTHDTRYCHEPYVFKPEPWIDPDCKDVKAASQPFSMGPRACIGKNFAYAQMSLELAKLIYAYDMELVDDGLDYEADCRMHFMWWKPEMKLWRFYHSHSGHFHRTIEKQHQKYGSVFRVSPNELSFASVQFWKEIYGHATGADRQTLVKSKFYELGLNITKWFEMVSFDVLGEMAFGESFGSIESGHTHFWSDLVVEHLYFITLADNLHRLPILPTLARILFLKLLVVRNKNSQYARAQVAKRLERKSPRKDFLMALINELNQGKIDLEELTAHSSTLVIAGGETTATTLAATTFYLLQNRHCYEKLQRETRSRFGSYDDIDSTAAQQLPYLQAVISEGLRMYAPGSQGFPRLSPGAFVDGHYIPKGTELYTSAWTVTHDPKNFHEPMAFAYMQINLVLSKMLWKYDLELCEPEMDWEARSRMHLMWWKPSAFSSTSPASYLLLVSKREGGLVTDYTEPQNLFALAVNSPPSAALGGRCAGSVSSAAPIAPFRVGYAEGANHYFFEEAGPGAGGRDDNLHAGAGRADGRDSAASDAELFGNRCRGGRYGDSYKRLSLRRLAVWL</sequence>
<comment type="similarity">
    <text evidence="2">Belongs to the cytochrome P450 family.</text>
</comment>
<keyword evidence="3" id="KW-0349">Heme</keyword>
<evidence type="ECO:0000256" key="5">
    <source>
        <dbReference type="ARBA" id="ARBA00023004"/>
    </source>
</evidence>
<evidence type="ECO:0000256" key="1">
    <source>
        <dbReference type="ARBA" id="ARBA00001971"/>
    </source>
</evidence>
<dbReference type="InterPro" id="IPR050121">
    <property type="entry name" value="Cytochrome_P450_monoxygenase"/>
</dbReference>
<evidence type="ECO:0000313" key="6">
    <source>
        <dbReference type="EMBL" id="RYO91163.1"/>
    </source>
</evidence>
<dbReference type="Proteomes" id="UP000294003">
    <property type="component" value="Unassembled WGS sequence"/>
</dbReference>
<proteinExistence type="inferred from homology"/>
<organism evidence="6 7">
    <name type="scientific">Monosporascus cannonballus</name>
    <dbReference type="NCBI Taxonomy" id="155416"/>
    <lineage>
        <taxon>Eukaryota</taxon>
        <taxon>Fungi</taxon>
        <taxon>Dikarya</taxon>
        <taxon>Ascomycota</taxon>
        <taxon>Pezizomycotina</taxon>
        <taxon>Sordariomycetes</taxon>
        <taxon>Xylariomycetidae</taxon>
        <taxon>Xylariales</taxon>
        <taxon>Xylariales incertae sedis</taxon>
        <taxon>Monosporascus</taxon>
    </lineage>
</organism>
<dbReference type="PRINTS" id="PR00385">
    <property type="entry name" value="P450"/>
</dbReference>
<accession>A0ABY0HDR7</accession>
<keyword evidence="5" id="KW-0408">Iron</keyword>
<dbReference type="InterPro" id="IPR036396">
    <property type="entry name" value="Cyt_P450_sf"/>
</dbReference>
<keyword evidence="4" id="KW-0479">Metal-binding</keyword>
<dbReference type="PROSITE" id="PS00086">
    <property type="entry name" value="CYTOCHROME_P450"/>
    <property type="match status" value="1"/>
</dbReference>
<gene>
    <name evidence="6" type="ORF">DL762_002330</name>
</gene>
<dbReference type="InterPro" id="IPR002401">
    <property type="entry name" value="Cyt_P450_E_grp-I"/>
</dbReference>
<evidence type="ECO:0008006" key="8">
    <source>
        <dbReference type="Google" id="ProtNLM"/>
    </source>
</evidence>
<dbReference type="InterPro" id="IPR001128">
    <property type="entry name" value="Cyt_P450"/>
</dbReference>
<dbReference type="Gene3D" id="1.10.630.10">
    <property type="entry name" value="Cytochrome P450"/>
    <property type="match status" value="2"/>
</dbReference>
<keyword evidence="7" id="KW-1185">Reference proteome</keyword>
<dbReference type="PANTHER" id="PTHR24305:SF210">
    <property type="entry name" value="CYTOCHROME P450 MONOOXYGENASE ASQL-RELATED"/>
    <property type="match status" value="1"/>
</dbReference>